<name>A0A0W0XFZ4_9GAMM</name>
<dbReference type="AlphaFoldDB" id="A0A0W0XFZ4"/>
<dbReference type="PANTHER" id="PTHR13693">
    <property type="entry name" value="CLASS II AMINOTRANSFERASE/8-AMINO-7-OXONONANOATE SYNTHASE"/>
    <property type="match status" value="1"/>
</dbReference>
<evidence type="ECO:0000313" key="5">
    <source>
        <dbReference type="EMBL" id="KTD43465.1"/>
    </source>
</evidence>
<protein>
    <submittedName>
        <fullName evidence="5">8-amino-7-oxononanoate synthase</fullName>
    </submittedName>
</protein>
<dbReference type="GO" id="GO:0030170">
    <property type="term" value="F:pyridoxal phosphate binding"/>
    <property type="evidence" value="ECO:0007669"/>
    <property type="project" value="InterPro"/>
</dbReference>
<dbReference type="PATRIC" id="fig|29423.5.peg.667"/>
<comment type="cofactor">
    <cofactor evidence="1">
        <name>pyridoxal 5'-phosphate</name>
        <dbReference type="ChEBI" id="CHEBI:597326"/>
    </cofactor>
</comment>
<dbReference type="Pfam" id="PF00155">
    <property type="entry name" value="Aminotran_1_2"/>
    <property type="match status" value="1"/>
</dbReference>
<dbReference type="InterPro" id="IPR015421">
    <property type="entry name" value="PyrdxlP-dep_Trfase_major"/>
</dbReference>
<evidence type="ECO:0000259" key="4">
    <source>
        <dbReference type="Pfam" id="PF00155"/>
    </source>
</evidence>
<dbReference type="Proteomes" id="UP000054858">
    <property type="component" value="Unassembled WGS sequence"/>
</dbReference>
<dbReference type="InterPro" id="IPR050087">
    <property type="entry name" value="AON_synthase_class-II"/>
</dbReference>
<dbReference type="Gene3D" id="3.90.1150.10">
    <property type="entry name" value="Aspartate Aminotransferase, domain 1"/>
    <property type="match status" value="1"/>
</dbReference>
<evidence type="ECO:0000313" key="6">
    <source>
        <dbReference type="Proteomes" id="UP000054858"/>
    </source>
</evidence>
<accession>A0A0W0XFZ4</accession>
<dbReference type="GO" id="GO:0008710">
    <property type="term" value="F:8-amino-7-oxononanoate synthase activity"/>
    <property type="evidence" value="ECO:0007669"/>
    <property type="project" value="TreeGrafter"/>
</dbReference>
<sequence>MLQSRGVTDCLRIKLKLITVIEFESSANLLKSMLAIKLQKFISQIQEHGLHRQRRLAGPSEMINFSSNDYLSFSNDRRVKHAYEEGFRRYGTGSGGSMVVCGYHPIHQSLEQAFAEALAVDRCLLFSSGYAANLSVAGLLGQLGMQAVIDKAVHASIYDGLKLARVQYFRYRHNDLMDLSAKIKRAEGDAVIMTESIFSMSGQQAPLAAIAKLSQSHVSAMIVDEAHAFGVIGTQGLGAVMQDNLTQEDVPLRIIPFGKAYASAGAIVAGQALWIEALLQCARPYIYSTAISPAVAYGLLQTLEIIRGAEERRAMLREAICYFRNALYDSPLMWRNSSTAIQQLKLGCPYRAQEYAVKLREQGILCMPMRQPTVSKQETGLRIILNYAHQAEHIDYLMKCLHQL</sequence>
<dbReference type="EMBL" id="LNYP01000008">
    <property type="protein sequence ID" value="KTD43465.1"/>
    <property type="molecule type" value="Genomic_DNA"/>
</dbReference>
<feature type="domain" description="Aminotransferase class I/classII large" evidence="4">
    <location>
        <begin position="61"/>
        <end position="399"/>
    </location>
</feature>
<keyword evidence="2" id="KW-0808">Transferase</keyword>
<evidence type="ECO:0000256" key="2">
    <source>
        <dbReference type="ARBA" id="ARBA00022679"/>
    </source>
</evidence>
<dbReference type="InterPro" id="IPR004839">
    <property type="entry name" value="Aminotransferase_I/II_large"/>
</dbReference>
<reference evidence="5 6" key="1">
    <citation type="submission" date="2015-11" db="EMBL/GenBank/DDBJ databases">
        <title>Genomic analysis of 38 Legionella species identifies large and diverse effector repertoires.</title>
        <authorList>
            <person name="Burstein D."/>
            <person name="Amaro F."/>
            <person name="Zusman T."/>
            <person name="Lifshitz Z."/>
            <person name="Cohen O."/>
            <person name="Gilbert J.A."/>
            <person name="Pupko T."/>
            <person name="Shuman H.A."/>
            <person name="Segal G."/>
        </authorList>
    </citation>
    <scope>NUCLEOTIDE SEQUENCE [LARGE SCALE GENOMIC DNA]</scope>
    <source>
        <strain evidence="5 6">Oak Ridge-10</strain>
    </source>
</reference>
<organism evidence="5 6">
    <name type="scientific">Legionella oakridgensis</name>
    <dbReference type="NCBI Taxonomy" id="29423"/>
    <lineage>
        <taxon>Bacteria</taxon>
        <taxon>Pseudomonadati</taxon>
        <taxon>Pseudomonadota</taxon>
        <taxon>Gammaproteobacteria</taxon>
        <taxon>Legionellales</taxon>
        <taxon>Legionellaceae</taxon>
        <taxon>Legionella</taxon>
    </lineage>
</organism>
<dbReference type="GO" id="GO:0009102">
    <property type="term" value="P:biotin biosynthetic process"/>
    <property type="evidence" value="ECO:0007669"/>
    <property type="project" value="TreeGrafter"/>
</dbReference>
<proteinExistence type="predicted"/>
<dbReference type="PANTHER" id="PTHR13693:SF100">
    <property type="entry name" value="8-AMINO-7-OXONONANOATE SYNTHASE"/>
    <property type="match status" value="1"/>
</dbReference>
<dbReference type="InterPro" id="IPR015422">
    <property type="entry name" value="PyrdxlP-dep_Trfase_small"/>
</dbReference>
<dbReference type="SUPFAM" id="SSF53383">
    <property type="entry name" value="PLP-dependent transferases"/>
    <property type="match status" value="1"/>
</dbReference>
<keyword evidence="3" id="KW-0663">Pyridoxal phosphate</keyword>
<dbReference type="Gene3D" id="3.40.640.10">
    <property type="entry name" value="Type I PLP-dependent aspartate aminotransferase-like (Major domain)"/>
    <property type="match status" value="1"/>
</dbReference>
<dbReference type="InterPro" id="IPR015424">
    <property type="entry name" value="PyrdxlP-dep_Trfase"/>
</dbReference>
<gene>
    <name evidence="5" type="primary">bioF</name>
    <name evidence="5" type="ORF">Loak_0640</name>
</gene>
<evidence type="ECO:0000256" key="1">
    <source>
        <dbReference type="ARBA" id="ARBA00001933"/>
    </source>
</evidence>
<evidence type="ECO:0000256" key="3">
    <source>
        <dbReference type="ARBA" id="ARBA00022898"/>
    </source>
</evidence>
<comment type="caution">
    <text evidence="5">The sequence shown here is derived from an EMBL/GenBank/DDBJ whole genome shotgun (WGS) entry which is preliminary data.</text>
</comment>